<dbReference type="CDD" id="cd16148">
    <property type="entry name" value="sulfatase_like"/>
    <property type="match status" value="1"/>
</dbReference>
<dbReference type="InterPro" id="IPR000917">
    <property type="entry name" value="Sulfatase_N"/>
</dbReference>
<dbReference type="RefSeq" id="WP_310929226.1">
    <property type="nucleotide sequence ID" value="NZ_JAMQOQ010000003.1"/>
</dbReference>
<keyword evidence="4" id="KW-1185">Reference proteome</keyword>
<evidence type="ECO:0000313" key="3">
    <source>
        <dbReference type="EMBL" id="MDS0295346.1"/>
    </source>
</evidence>
<evidence type="ECO:0000256" key="1">
    <source>
        <dbReference type="SAM" id="MobiDB-lite"/>
    </source>
</evidence>
<dbReference type="InterPro" id="IPR017850">
    <property type="entry name" value="Alkaline_phosphatase_core_sf"/>
</dbReference>
<dbReference type="Gene3D" id="3.40.720.10">
    <property type="entry name" value="Alkaline Phosphatase, subunit A"/>
    <property type="match status" value="1"/>
</dbReference>
<feature type="region of interest" description="Disordered" evidence="1">
    <location>
        <begin position="423"/>
        <end position="459"/>
    </location>
</feature>
<dbReference type="InterPro" id="IPR052701">
    <property type="entry name" value="GAG_Ulvan_Degrading_Sulfatases"/>
</dbReference>
<dbReference type="PANTHER" id="PTHR43751:SF3">
    <property type="entry name" value="SULFATASE N-TERMINAL DOMAIN-CONTAINING PROTEIN"/>
    <property type="match status" value="1"/>
</dbReference>
<organism evidence="3 4">
    <name type="scientific">Halogeometricum luteum</name>
    <dbReference type="NCBI Taxonomy" id="2950537"/>
    <lineage>
        <taxon>Archaea</taxon>
        <taxon>Methanobacteriati</taxon>
        <taxon>Methanobacteriota</taxon>
        <taxon>Stenosarchaea group</taxon>
        <taxon>Halobacteria</taxon>
        <taxon>Halobacteriales</taxon>
        <taxon>Haloferacaceae</taxon>
        <taxon>Halogeometricum</taxon>
    </lineage>
</organism>
<comment type="caution">
    <text evidence="3">The sequence shown here is derived from an EMBL/GenBank/DDBJ whole genome shotgun (WGS) entry which is preliminary data.</text>
</comment>
<evidence type="ECO:0000313" key="4">
    <source>
        <dbReference type="Proteomes" id="UP001254813"/>
    </source>
</evidence>
<feature type="domain" description="Sulfatase N-terminal" evidence="2">
    <location>
        <begin position="12"/>
        <end position="337"/>
    </location>
</feature>
<proteinExistence type="predicted"/>
<dbReference type="SUPFAM" id="SSF53649">
    <property type="entry name" value="Alkaline phosphatase-like"/>
    <property type="match status" value="1"/>
</dbReference>
<protein>
    <submittedName>
        <fullName evidence="3">Sulfatase</fullName>
    </submittedName>
</protein>
<evidence type="ECO:0000259" key="2">
    <source>
        <dbReference type="Pfam" id="PF00884"/>
    </source>
</evidence>
<dbReference type="EMBL" id="JAMQOQ010000003">
    <property type="protein sequence ID" value="MDS0295346.1"/>
    <property type="molecule type" value="Genomic_DNA"/>
</dbReference>
<name>A0ABU2G3H6_9EURY</name>
<dbReference type="Pfam" id="PF00884">
    <property type="entry name" value="Sulfatase"/>
    <property type="match status" value="1"/>
</dbReference>
<reference evidence="3 4" key="1">
    <citation type="submission" date="2022-06" db="EMBL/GenBank/DDBJ databases">
        <title>Halogeometricum sp. a new haloarchaeum isolate from saline soil.</title>
        <authorList>
            <person name="Strakova D."/>
            <person name="Galisteo C."/>
            <person name="Sanchez-Porro C."/>
            <person name="Ventosa A."/>
        </authorList>
    </citation>
    <scope>NUCLEOTIDE SEQUENCE [LARGE SCALE GENOMIC DNA]</scope>
    <source>
        <strain evidence="4">S3BR25-2</strain>
    </source>
</reference>
<sequence>MASDLSEFVTSIVLVSVDCLRNDRVYDNHRYTTPNLHRLRSESIVFENAYSTGPYTTESIPGLIAGQHSHNGCYFGSDVTWKAIRSPPTLASWLGELGYETVAMLTNPHLSRERNFDIGFDQFTNLRLNKGTESPKGVSYLEKVRWGELMYQVRSKMRDHDSLLTPYSLPMIAYRYMQTLGNWPTISGHEVVEELCKSIPTDQTDFFAWTHLMDLHAPIRPSTVRSGGLSAVNGTLGQIITDASRAARIHKPEYDTMYDSALRYVDHQIGEIIRYLKKEDRWNDTILIITGDHGEVLFDRDEIYGHPPHHLYDDLLHVPLIVRTPNNNNSRIETPVSLAWIHELIAEICNLPLGSFPGSSDQESLLDDDGLSSPVVSDTLDKRGHTIAIRDDDEKVIHHSESAESASINYPYQDKDVQFSYQDDPRERLPIDPVTSSELQERVEELETSPGDLPKVDGRFGRDLESQLADLGYKM</sequence>
<gene>
    <name evidence="3" type="ORF">NDI79_14315</name>
</gene>
<dbReference type="Proteomes" id="UP001254813">
    <property type="component" value="Unassembled WGS sequence"/>
</dbReference>
<accession>A0ABU2G3H6</accession>
<dbReference type="PANTHER" id="PTHR43751">
    <property type="entry name" value="SULFATASE"/>
    <property type="match status" value="1"/>
</dbReference>